<dbReference type="RefSeq" id="WP_160552091.1">
    <property type="nucleotide sequence ID" value="NZ_CP047650.1"/>
</dbReference>
<protein>
    <submittedName>
        <fullName evidence="5">2-hydroxyhepta-2,4-diene-1,7-dioate isomerase</fullName>
    </submittedName>
</protein>
<evidence type="ECO:0000256" key="3">
    <source>
        <dbReference type="ARBA" id="ARBA00022723"/>
    </source>
</evidence>
<dbReference type="AlphaFoldDB" id="A0A857J3R6"/>
<evidence type="ECO:0000313" key="5">
    <source>
        <dbReference type="EMBL" id="QHI98574.1"/>
    </source>
</evidence>
<proteinExistence type="inferred from homology"/>
<dbReference type="EMBL" id="CP047650">
    <property type="protein sequence ID" value="QHI98574.1"/>
    <property type="molecule type" value="Genomic_DNA"/>
</dbReference>
<dbReference type="GO" id="GO:0016853">
    <property type="term" value="F:isomerase activity"/>
    <property type="evidence" value="ECO:0007669"/>
    <property type="project" value="UniProtKB-KW"/>
</dbReference>
<keyword evidence="5" id="KW-0413">Isomerase</keyword>
<comment type="cofactor">
    <cofactor evidence="1">
        <name>Mg(2+)</name>
        <dbReference type="ChEBI" id="CHEBI:18420"/>
    </cofactor>
</comment>
<sequence>MKLLSYFHHGRPAWGALDASGQGIVDLGRRLPSYASLMALLEADAVPEAQAALQGAQADHALSDVQLALPIPAPRKIFCIGVNYADRNAEYKDGSSLPKYPSIFMRVPGSFAAHGAPLVQPRESQQLDYEGEIGIVIGRGGRRISKETALEHIAGLTCINEGTMRDWVHHAKFNVTQGKNWQSSGAIGPWIATADEYPEGYAALRVLTRVNGEARQDDTTERLMFDFAYLISYLSTFTELEAGDVIATGTPTGAGIRFDPPRFLQPGDVVEIEVSGVGILRNVVEAES</sequence>
<evidence type="ECO:0000256" key="1">
    <source>
        <dbReference type="ARBA" id="ARBA00001946"/>
    </source>
</evidence>
<dbReference type="Proteomes" id="UP000464787">
    <property type="component" value="Chromosome"/>
</dbReference>
<dbReference type="GO" id="GO:0044281">
    <property type="term" value="P:small molecule metabolic process"/>
    <property type="evidence" value="ECO:0007669"/>
    <property type="project" value="UniProtKB-ARBA"/>
</dbReference>
<evidence type="ECO:0000256" key="2">
    <source>
        <dbReference type="ARBA" id="ARBA00010211"/>
    </source>
</evidence>
<dbReference type="FunFam" id="3.90.850.10:FF:000008">
    <property type="entry name" value="FAA hydrolase family protein"/>
    <property type="match status" value="1"/>
</dbReference>
<keyword evidence="3" id="KW-0479">Metal-binding</keyword>
<dbReference type="InterPro" id="IPR036663">
    <property type="entry name" value="Fumarylacetoacetase_C_sf"/>
</dbReference>
<evidence type="ECO:0000313" key="6">
    <source>
        <dbReference type="Proteomes" id="UP000464787"/>
    </source>
</evidence>
<organism evidence="5 6">
    <name type="scientific">Xylophilus rhododendri</name>
    <dbReference type="NCBI Taxonomy" id="2697032"/>
    <lineage>
        <taxon>Bacteria</taxon>
        <taxon>Pseudomonadati</taxon>
        <taxon>Pseudomonadota</taxon>
        <taxon>Betaproteobacteria</taxon>
        <taxon>Burkholderiales</taxon>
        <taxon>Xylophilus</taxon>
    </lineage>
</organism>
<gene>
    <name evidence="5" type="ORF">GT347_11555</name>
</gene>
<dbReference type="InterPro" id="IPR011234">
    <property type="entry name" value="Fumarylacetoacetase-like_C"/>
</dbReference>
<keyword evidence="6" id="KW-1185">Reference proteome</keyword>
<name>A0A857J3R6_9BURK</name>
<dbReference type="GO" id="GO:0046872">
    <property type="term" value="F:metal ion binding"/>
    <property type="evidence" value="ECO:0007669"/>
    <property type="project" value="UniProtKB-KW"/>
</dbReference>
<dbReference type="KEGG" id="xyk:GT347_11555"/>
<dbReference type="PANTHER" id="PTHR42796">
    <property type="entry name" value="FUMARYLACETOACETATE HYDROLASE DOMAIN-CONTAINING PROTEIN 2A-RELATED"/>
    <property type="match status" value="1"/>
</dbReference>
<accession>A0A857J3R6</accession>
<dbReference type="Pfam" id="PF01557">
    <property type="entry name" value="FAA_hydrolase"/>
    <property type="match status" value="1"/>
</dbReference>
<dbReference type="PANTHER" id="PTHR42796:SF4">
    <property type="entry name" value="FUMARYLACETOACETATE HYDROLASE DOMAIN-CONTAINING PROTEIN 2A"/>
    <property type="match status" value="1"/>
</dbReference>
<reference evidence="5 6" key="1">
    <citation type="submission" date="2020-01" db="EMBL/GenBank/DDBJ databases">
        <title>Genome sequencing of strain KACC 21265.</title>
        <authorList>
            <person name="Heo J."/>
            <person name="Kim S.-J."/>
            <person name="Kim J.-S."/>
            <person name="Hong S.-B."/>
            <person name="Kwon S.-W."/>
        </authorList>
    </citation>
    <scope>NUCLEOTIDE SEQUENCE [LARGE SCALE GENOMIC DNA]</scope>
    <source>
        <strain evidence="5 6">KACC 21265</strain>
    </source>
</reference>
<dbReference type="Gene3D" id="3.90.850.10">
    <property type="entry name" value="Fumarylacetoacetase-like, C-terminal domain"/>
    <property type="match status" value="1"/>
</dbReference>
<evidence type="ECO:0000259" key="4">
    <source>
        <dbReference type="Pfam" id="PF01557"/>
    </source>
</evidence>
<dbReference type="InterPro" id="IPR051121">
    <property type="entry name" value="FAH"/>
</dbReference>
<feature type="domain" description="Fumarylacetoacetase-like C-terminal" evidence="4">
    <location>
        <begin position="76"/>
        <end position="284"/>
    </location>
</feature>
<comment type="similarity">
    <text evidence="2">Belongs to the FAH family.</text>
</comment>
<dbReference type="SUPFAM" id="SSF56529">
    <property type="entry name" value="FAH"/>
    <property type="match status" value="1"/>
</dbReference>